<protein>
    <recommendedName>
        <fullName evidence="3">Phage tail protein</fullName>
    </recommendedName>
</protein>
<dbReference type="EMBL" id="LPWE01000014">
    <property type="protein sequence ID" value="ODR93516.1"/>
    <property type="molecule type" value="Genomic_DNA"/>
</dbReference>
<organism evidence="1 2">
    <name type="scientific">Methyloceanibacter stevinii</name>
    <dbReference type="NCBI Taxonomy" id="1774970"/>
    <lineage>
        <taxon>Bacteria</taxon>
        <taxon>Pseudomonadati</taxon>
        <taxon>Pseudomonadota</taxon>
        <taxon>Alphaproteobacteria</taxon>
        <taxon>Hyphomicrobiales</taxon>
        <taxon>Hyphomicrobiaceae</taxon>
        <taxon>Methyloceanibacter</taxon>
    </lineage>
</organism>
<evidence type="ECO:0008006" key="3">
    <source>
        <dbReference type="Google" id="ProtNLM"/>
    </source>
</evidence>
<evidence type="ECO:0000313" key="1">
    <source>
        <dbReference type="EMBL" id="ODR93516.1"/>
    </source>
</evidence>
<proteinExistence type="predicted"/>
<dbReference type="RefSeq" id="WP_069445579.1">
    <property type="nucleotide sequence ID" value="NZ_LPWE01000014.1"/>
</dbReference>
<reference evidence="1 2" key="1">
    <citation type="journal article" date="2016" name="Environ. Microbiol.">
        <title>New Methyloceanibacter diversity from North Sea sediments includes methanotroph containing solely the soluble methane monooxygenase.</title>
        <authorList>
            <person name="Vekeman B."/>
            <person name="Kerckhof F.M."/>
            <person name="Cremers G."/>
            <person name="de Vos P."/>
            <person name="Vandamme P."/>
            <person name="Boon N."/>
            <person name="Op den Camp H.J."/>
            <person name="Heylen K."/>
        </authorList>
    </citation>
    <scope>NUCLEOTIDE SEQUENCE [LARGE SCALE GENOMIC DNA]</scope>
    <source>
        <strain evidence="1 2">R-67176</strain>
    </source>
</reference>
<evidence type="ECO:0000313" key="2">
    <source>
        <dbReference type="Proteomes" id="UP000094172"/>
    </source>
</evidence>
<keyword evidence="2" id="KW-1185">Reference proteome</keyword>
<dbReference type="Proteomes" id="UP000094172">
    <property type="component" value="Unassembled WGS sequence"/>
</dbReference>
<accession>A0A1E3VKM1</accession>
<comment type="caution">
    <text evidence="1">The sequence shown here is derived from an EMBL/GenBank/DDBJ whole genome shotgun (WGS) entry which is preliminary data.</text>
</comment>
<gene>
    <name evidence="1" type="ORF">AUC70_11665</name>
</gene>
<dbReference type="STRING" id="1774970.AUC70_11665"/>
<sequence length="152" mass="15959">MAFTYRLYNHTPKLLANQEVDLDGLYVMLLAATAPAFDAAHTTLDEAAGVDAAHEVHGNGWTEGGELITGAAVTVDTTDDAKFAGDEISKIAVGGNIGPASAFVVYYDAGGGVLVPFLHCDFGGAQEAGESTAFKVRWHINGILRFNYSPPA</sequence>
<dbReference type="AlphaFoldDB" id="A0A1E3VKM1"/>
<name>A0A1E3VKM1_9HYPH</name>